<name>A0AC34PUL8_9BILA</name>
<proteinExistence type="predicted"/>
<protein>
    <submittedName>
        <fullName evidence="2">Uncharacterized protein</fullName>
    </submittedName>
</protein>
<evidence type="ECO:0000313" key="2">
    <source>
        <dbReference type="WBParaSite" id="JU765_v2.g10102.t1"/>
    </source>
</evidence>
<organism evidence="1 2">
    <name type="scientific">Panagrolaimus sp. JU765</name>
    <dbReference type="NCBI Taxonomy" id="591449"/>
    <lineage>
        <taxon>Eukaryota</taxon>
        <taxon>Metazoa</taxon>
        <taxon>Ecdysozoa</taxon>
        <taxon>Nematoda</taxon>
        <taxon>Chromadorea</taxon>
        <taxon>Rhabditida</taxon>
        <taxon>Tylenchina</taxon>
        <taxon>Panagrolaimomorpha</taxon>
        <taxon>Panagrolaimoidea</taxon>
        <taxon>Panagrolaimidae</taxon>
        <taxon>Panagrolaimus</taxon>
    </lineage>
</organism>
<accession>A0AC34PUL8</accession>
<evidence type="ECO:0000313" key="1">
    <source>
        <dbReference type="Proteomes" id="UP000887576"/>
    </source>
</evidence>
<dbReference type="WBParaSite" id="JU765_v2.g10102.t1">
    <property type="protein sequence ID" value="JU765_v2.g10102.t1"/>
    <property type="gene ID" value="JU765_v2.g10102"/>
</dbReference>
<dbReference type="Proteomes" id="UP000887576">
    <property type="component" value="Unplaced"/>
</dbReference>
<reference evidence="2" key="1">
    <citation type="submission" date="2022-11" db="UniProtKB">
        <authorList>
            <consortium name="WormBaseParasite"/>
        </authorList>
    </citation>
    <scope>IDENTIFICATION</scope>
</reference>
<sequence>MKLFYIVCFTAICFAFGITGNETTDSGSTAIEHGSSVTVSLNQRKKREETPATTASGGEDIANAKETEVTTMINPVEEAAEDVAKSHDENKGVEKREDEASPTKEEKVTAEENNDKNESSETVEAASNKEHVLRAKRVSKAGSSHKNRPSNVERISSNSNGNEANNEEAPHEYEFDTFHEYDH</sequence>